<dbReference type="HOGENOM" id="CLU_1898245_0_0_1"/>
<organism evidence="1">
    <name type="scientific">Magallana gigas</name>
    <name type="common">Pacific oyster</name>
    <name type="synonym">Crassostrea gigas</name>
    <dbReference type="NCBI Taxonomy" id="29159"/>
    <lineage>
        <taxon>Eukaryota</taxon>
        <taxon>Metazoa</taxon>
        <taxon>Spiralia</taxon>
        <taxon>Lophotrochozoa</taxon>
        <taxon>Mollusca</taxon>
        <taxon>Bivalvia</taxon>
        <taxon>Autobranchia</taxon>
        <taxon>Pteriomorphia</taxon>
        <taxon>Ostreida</taxon>
        <taxon>Ostreoidea</taxon>
        <taxon>Ostreidae</taxon>
        <taxon>Magallana</taxon>
    </lineage>
</organism>
<dbReference type="InParanoid" id="K1R7T6"/>
<sequence length="134" mass="15868">MERTSDKHRKQMIGSYDMIFAVEIVDLLSEIVYEQCYGCSVDHPSHVQHSCIMETPLTHMWMYFDLAVEKVNKEIVKEKWLREIIALNISDSAKVKRDATKWIERHVPNTESWREEVTKMCENMVKFNARDAFV</sequence>
<reference evidence="1" key="1">
    <citation type="journal article" date="2012" name="Nature">
        <title>The oyster genome reveals stress adaptation and complexity of shell formation.</title>
        <authorList>
            <person name="Zhang G."/>
            <person name="Fang X."/>
            <person name="Guo X."/>
            <person name="Li L."/>
            <person name="Luo R."/>
            <person name="Xu F."/>
            <person name="Yang P."/>
            <person name="Zhang L."/>
            <person name="Wang X."/>
            <person name="Qi H."/>
            <person name="Xiong Z."/>
            <person name="Que H."/>
            <person name="Xie Y."/>
            <person name="Holland P.W."/>
            <person name="Paps J."/>
            <person name="Zhu Y."/>
            <person name="Wu F."/>
            <person name="Chen Y."/>
            <person name="Wang J."/>
            <person name="Peng C."/>
            <person name="Meng J."/>
            <person name="Yang L."/>
            <person name="Liu J."/>
            <person name="Wen B."/>
            <person name="Zhang N."/>
            <person name="Huang Z."/>
            <person name="Zhu Q."/>
            <person name="Feng Y."/>
            <person name="Mount A."/>
            <person name="Hedgecock D."/>
            <person name="Xu Z."/>
            <person name="Liu Y."/>
            <person name="Domazet-Loso T."/>
            <person name="Du Y."/>
            <person name="Sun X."/>
            <person name="Zhang S."/>
            <person name="Liu B."/>
            <person name="Cheng P."/>
            <person name="Jiang X."/>
            <person name="Li J."/>
            <person name="Fan D."/>
            <person name="Wang W."/>
            <person name="Fu W."/>
            <person name="Wang T."/>
            <person name="Wang B."/>
            <person name="Zhang J."/>
            <person name="Peng Z."/>
            <person name="Li Y."/>
            <person name="Li N."/>
            <person name="Wang J."/>
            <person name="Chen M."/>
            <person name="He Y."/>
            <person name="Tan F."/>
            <person name="Song X."/>
            <person name="Zheng Q."/>
            <person name="Huang R."/>
            <person name="Yang H."/>
            <person name="Du X."/>
            <person name="Chen L."/>
            <person name="Yang M."/>
            <person name="Gaffney P.M."/>
            <person name="Wang S."/>
            <person name="Luo L."/>
            <person name="She Z."/>
            <person name="Ming Y."/>
            <person name="Huang W."/>
            <person name="Zhang S."/>
            <person name="Huang B."/>
            <person name="Zhang Y."/>
            <person name="Qu T."/>
            <person name="Ni P."/>
            <person name="Miao G."/>
            <person name="Wang J."/>
            <person name="Wang Q."/>
            <person name="Steinberg C.E."/>
            <person name="Wang H."/>
            <person name="Li N."/>
            <person name="Qian L."/>
            <person name="Zhang G."/>
            <person name="Li Y."/>
            <person name="Yang H."/>
            <person name="Liu X."/>
            <person name="Wang J."/>
            <person name="Yin Y."/>
            <person name="Wang J."/>
        </authorList>
    </citation>
    <scope>NUCLEOTIDE SEQUENCE [LARGE SCALE GENOMIC DNA]</scope>
    <source>
        <strain evidence="1">05x7-T-G4-1.051#20</strain>
    </source>
</reference>
<dbReference type="AlphaFoldDB" id="K1R7T6"/>
<dbReference type="EMBL" id="JH815776">
    <property type="protein sequence ID" value="EKC39679.1"/>
    <property type="molecule type" value="Genomic_DNA"/>
</dbReference>
<evidence type="ECO:0000313" key="1">
    <source>
        <dbReference type="EMBL" id="EKC39679.1"/>
    </source>
</evidence>
<protein>
    <submittedName>
        <fullName evidence="1">Uncharacterized protein</fullName>
    </submittedName>
</protein>
<proteinExistence type="predicted"/>
<accession>K1R7T6</accession>
<gene>
    <name evidence="1" type="ORF">CGI_10007842</name>
</gene>
<name>K1R7T6_MAGGI</name>